<evidence type="ECO:0000256" key="1">
    <source>
        <dbReference type="SAM" id="Phobius"/>
    </source>
</evidence>
<accession>A0AAV5W4A7</accession>
<keyword evidence="1" id="KW-0472">Membrane</keyword>
<evidence type="ECO:0000313" key="3">
    <source>
        <dbReference type="Proteomes" id="UP001432322"/>
    </source>
</evidence>
<keyword evidence="1" id="KW-1133">Transmembrane helix</keyword>
<keyword evidence="3" id="KW-1185">Reference proteome</keyword>
<dbReference type="Proteomes" id="UP001432322">
    <property type="component" value="Unassembled WGS sequence"/>
</dbReference>
<organism evidence="2 3">
    <name type="scientific">Pristionchus fissidentatus</name>
    <dbReference type="NCBI Taxonomy" id="1538716"/>
    <lineage>
        <taxon>Eukaryota</taxon>
        <taxon>Metazoa</taxon>
        <taxon>Ecdysozoa</taxon>
        <taxon>Nematoda</taxon>
        <taxon>Chromadorea</taxon>
        <taxon>Rhabditida</taxon>
        <taxon>Rhabditina</taxon>
        <taxon>Diplogasteromorpha</taxon>
        <taxon>Diplogasteroidea</taxon>
        <taxon>Neodiplogasteridae</taxon>
        <taxon>Pristionchus</taxon>
    </lineage>
</organism>
<comment type="caution">
    <text evidence="2">The sequence shown here is derived from an EMBL/GenBank/DDBJ whole genome shotgun (WGS) entry which is preliminary data.</text>
</comment>
<dbReference type="AlphaFoldDB" id="A0AAV5W4A7"/>
<feature type="transmembrane region" description="Helical" evidence="1">
    <location>
        <begin position="90"/>
        <end position="113"/>
    </location>
</feature>
<feature type="transmembrane region" description="Helical" evidence="1">
    <location>
        <begin position="56"/>
        <end position="83"/>
    </location>
</feature>
<keyword evidence="1" id="KW-0812">Transmembrane</keyword>
<gene>
    <name evidence="2" type="ORF">PFISCL1PPCAC_17129</name>
</gene>
<proteinExistence type="predicted"/>
<sequence length="238" mass="26592">MAKVRIFGCHVTIIGLIFDSINLILFVVLLGGTTFVNFQCQNRNLTEHKELECYNLAIGVTVGSVVLSLVEIISTGLLISVVVNEGGKILIVPLVMSYFNIAIALVFTIISMLDACFGSRQIGEYIWKTFGDPVAVSQGRDDDAILAISISLCCLLVVSLAYCIFNAVVHTLIWLYYAKKKRQADEYSETASQVSIIATFSMNMLYEEWRKKEERTITSIAEEDENVDDEHKEETGLW</sequence>
<evidence type="ECO:0008006" key="4">
    <source>
        <dbReference type="Google" id="ProtNLM"/>
    </source>
</evidence>
<reference evidence="2" key="1">
    <citation type="submission" date="2023-10" db="EMBL/GenBank/DDBJ databases">
        <title>Genome assembly of Pristionchus species.</title>
        <authorList>
            <person name="Yoshida K."/>
            <person name="Sommer R.J."/>
        </authorList>
    </citation>
    <scope>NUCLEOTIDE SEQUENCE</scope>
    <source>
        <strain evidence="2">RS5133</strain>
    </source>
</reference>
<feature type="transmembrane region" description="Helical" evidence="1">
    <location>
        <begin position="144"/>
        <end position="177"/>
    </location>
</feature>
<evidence type="ECO:0000313" key="2">
    <source>
        <dbReference type="EMBL" id="GMT25832.1"/>
    </source>
</evidence>
<feature type="transmembrane region" description="Helical" evidence="1">
    <location>
        <begin position="12"/>
        <end position="36"/>
    </location>
</feature>
<protein>
    <recommendedName>
        <fullName evidence="4">G protein-coupled receptor</fullName>
    </recommendedName>
</protein>
<dbReference type="EMBL" id="BTSY01000004">
    <property type="protein sequence ID" value="GMT25832.1"/>
    <property type="molecule type" value="Genomic_DNA"/>
</dbReference>
<name>A0AAV5W4A7_9BILA</name>